<dbReference type="GO" id="GO:0003723">
    <property type="term" value="F:RNA binding"/>
    <property type="evidence" value="ECO:0000318"/>
    <property type="project" value="GO_Central"/>
</dbReference>
<feature type="region of interest" description="Disordered" evidence="4">
    <location>
        <begin position="267"/>
        <end position="357"/>
    </location>
</feature>
<dbReference type="EMBL" id="GL870943">
    <property type="protein sequence ID" value="EGC40407.1"/>
    <property type="molecule type" value="Genomic_DNA"/>
</dbReference>
<dbReference type="InterPro" id="IPR002738">
    <property type="entry name" value="RNase_P_p30"/>
</dbReference>
<dbReference type="Pfam" id="PF01876">
    <property type="entry name" value="RNase_P_p30"/>
    <property type="match status" value="1"/>
</dbReference>
<dbReference type="eggNOG" id="KOG2363">
    <property type="taxonomic scope" value="Eukaryota"/>
</dbReference>
<dbReference type="GO" id="GO:0008033">
    <property type="term" value="P:tRNA processing"/>
    <property type="evidence" value="ECO:0000318"/>
    <property type="project" value="GO_Central"/>
</dbReference>
<dbReference type="GO" id="GO:0005655">
    <property type="term" value="C:nucleolar ribonuclease P complex"/>
    <property type="evidence" value="ECO:0000318"/>
    <property type="project" value="GO_Central"/>
</dbReference>
<accession>F0Z6R4</accession>
<dbReference type="KEGG" id="dpp:DICPUDRAFT_25197"/>
<evidence type="ECO:0000256" key="4">
    <source>
        <dbReference type="SAM" id="MobiDB-lite"/>
    </source>
</evidence>
<dbReference type="GeneID" id="10503591"/>
<evidence type="ECO:0000256" key="1">
    <source>
        <dbReference type="ARBA" id="ARBA00004123"/>
    </source>
</evidence>
<keyword evidence="3" id="KW-0819">tRNA processing</keyword>
<dbReference type="InterPro" id="IPR016195">
    <property type="entry name" value="Pol/histidinol_Pase-like"/>
</dbReference>
<gene>
    <name evidence="5" type="ORF">DICPUDRAFT_25197</name>
</gene>
<sequence>MVYYDLNVDASLPEAKLKNILLLHTKLGYDSVALTHTVDGKISYKDICKIKKIEIKEEDLENSTVSGWMNVGSANKTLKQYTRLEVICKTMADFNLINSNNPVVNSYDIVSIVPVDPAIFNAACNSNDIDIITVNTQSKFLIKPERVRQAIAKGIFLELLYTNVFHDKDRPAFFNMISSLVRSSFGKNIILSSSGKSQTTLRSPYDISNLGHLFGLTFDQAKASVSKHPHSAVLHAITRKTKGTAIVSDPSLLKDLELWKIERKEDTQPTGNLIPHNKHKDNKDNNDNNNNDEINDEEILELEEETLPSKQTATTTTSTTTKKQPIVKSNKKQQTQSSTLTQSTKMDLDDGNKRKRE</sequence>
<dbReference type="Proteomes" id="UP000001064">
    <property type="component" value="Unassembled WGS sequence"/>
</dbReference>
<dbReference type="GO" id="GO:0033204">
    <property type="term" value="F:ribonuclease P RNA binding"/>
    <property type="evidence" value="ECO:0007669"/>
    <property type="project" value="EnsemblProtists"/>
</dbReference>
<keyword evidence="6" id="KW-1185">Reference proteome</keyword>
<feature type="compositionally biased region" description="Acidic residues" evidence="4">
    <location>
        <begin position="293"/>
        <end position="306"/>
    </location>
</feature>
<comment type="similarity">
    <text evidence="2">Belongs to the eukaryotic/archaeal RNase P protein component 3 family.</text>
</comment>
<dbReference type="OrthoDB" id="17948at2759"/>
<dbReference type="AlphaFoldDB" id="F0Z6R4"/>
<evidence type="ECO:0000313" key="5">
    <source>
        <dbReference type="EMBL" id="EGC40407.1"/>
    </source>
</evidence>
<protein>
    <submittedName>
        <fullName evidence="5">Uncharacterized protein</fullName>
    </submittedName>
</protein>
<dbReference type="STRING" id="5786.F0Z6R4"/>
<dbReference type="OMA" id="FNAACNS"/>
<dbReference type="PANTHER" id="PTHR13031">
    <property type="entry name" value="RIBONUCLEASE P SUBUNIT P30"/>
    <property type="match status" value="1"/>
</dbReference>
<dbReference type="Gene3D" id="3.20.20.140">
    <property type="entry name" value="Metal-dependent hydrolases"/>
    <property type="match status" value="1"/>
</dbReference>
<dbReference type="RefSeq" id="XP_003283158.1">
    <property type="nucleotide sequence ID" value="XM_003283110.1"/>
</dbReference>
<organism evidence="5 6">
    <name type="scientific">Dictyostelium purpureum</name>
    <name type="common">Slime mold</name>
    <dbReference type="NCBI Taxonomy" id="5786"/>
    <lineage>
        <taxon>Eukaryota</taxon>
        <taxon>Amoebozoa</taxon>
        <taxon>Evosea</taxon>
        <taxon>Eumycetozoa</taxon>
        <taxon>Dictyostelia</taxon>
        <taxon>Dictyosteliales</taxon>
        <taxon>Dictyosteliaceae</taxon>
        <taxon>Dictyostelium</taxon>
    </lineage>
</organism>
<dbReference type="FunFam" id="3.20.20.140:FF:000268">
    <property type="entry name" value="Ribonuclease P protein subunit drpp30"/>
    <property type="match status" value="1"/>
</dbReference>
<dbReference type="InParanoid" id="F0Z6R4"/>
<dbReference type="SUPFAM" id="SSF89550">
    <property type="entry name" value="PHP domain-like"/>
    <property type="match status" value="1"/>
</dbReference>
<evidence type="ECO:0000256" key="2">
    <source>
        <dbReference type="ARBA" id="ARBA00007331"/>
    </source>
</evidence>
<reference evidence="6" key="1">
    <citation type="journal article" date="2011" name="Genome Biol.">
        <title>Comparative genomics of the social amoebae Dictyostelium discoideum and Dictyostelium purpureum.</title>
        <authorList>
            <consortium name="US DOE Joint Genome Institute (JGI-PGF)"/>
            <person name="Sucgang R."/>
            <person name="Kuo A."/>
            <person name="Tian X."/>
            <person name="Salerno W."/>
            <person name="Parikh A."/>
            <person name="Feasley C.L."/>
            <person name="Dalin E."/>
            <person name="Tu H."/>
            <person name="Huang E."/>
            <person name="Barry K."/>
            <person name="Lindquist E."/>
            <person name="Shapiro H."/>
            <person name="Bruce D."/>
            <person name="Schmutz J."/>
            <person name="Salamov A."/>
            <person name="Fey P."/>
            <person name="Gaudet P."/>
            <person name="Anjard C."/>
            <person name="Babu M.M."/>
            <person name="Basu S."/>
            <person name="Bushmanova Y."/>
            <person name="van der Wel H."/>
            <person name="Katoh-Kurasawa M."/>
            <person name="Dinh C."/>
            <person name="Coutinho P.M."/>
            <person name="Saito T."/>
            <person name="Elias M."/>
            <person name="Schaap P."/>
            <person name="Kay R.R."/>
            <person name="Henrissat B."/>
            <person name="Eichinger L."/>
            <person name="Rivero F."/>
            <person name="Putnam N.H."/>
            <person name="West C.M."/>
            <person name="Loomis W.F."/>
            <person name="Chisholm R.L."/>
            <person name="Shaulsky G."/>
            <person name="Strassmann J.E."/>
            <person name="Queller D.C."/>
            <person name="Kuspa A."/>
            <person name="Grigoriev I.V."/>
        </authorList>
    </citation>
    <scope>NUCLEOTIDE SEQUENCE [LARGE SCALE GENOMIC DNA]</scope>
    <source>
        <strain evidence="6">QSDP1</strain>
    </source>
</reference>
<dbReference type="FunCoup" id="F0Z6R4">
    <property type="interactions" value="261"/>
</dbReference>
<feature type="compositionally biased region" description="Low complexity" evidence="4">
    <location>
        <begin position="312"/>
        <end position="321"/>
    </location>
</feature>
<proteinExistence type="inferred from homology"/>
<name>F0Z6R4_DICPU</name>
<dbReference type="GO" id="GO:0000049">
    <property type="term" value="F:tRNA binding"/>
    <property type="evidence" value="ECO:0007669"/>
    <property type="project" value="EnsemblProtists"/>
</dbReference>
<comment type="subcellular location">
    <subcellularLocation>
        <location evidence="1">Nucleus</location>
    </subcellularLocation>
</comment>
<dbReference type="VEuPathDB" id="AmoebaDB:DICPUDRAFT_25197"/>
<dbReference type="PANTHER" id="PTHR13031:SF0">
    <property type="entry name" value="RIBONUCLEASE P PROTEIN SUBUNIT P30"/>
    <property type="match status" value="1"/>
</dbReference>
<evidence type="ECO:0000313" key="6">
    <source>
        <dbReference type="Proteomes" id="UP000001064"/>
    </source>
</evidence>
<feature type="compositionally biased region" description="Basic and acidic residues" evidence="4">
    <location>
        <begin position="346"/>
        <end position="357"/>
    </location>
</feature>
<evidence type="ECO:0000256" key="3">
    <source>
        <dbReference type="ARBA" id="ARBA00022694"/>
    </source>
</evidence>
<dbReference type="GO" id="GO:0004526">
    <property type="term" value="F:ribonuclease P activity"/>
    <property type="evidence" value="ECO:0007669"/>
    <property type="project" value="EnsemblProtists"/>
</dbReference>
<feature type="compositionally biased region" description="Low complexity" evidence="4">
    <location>
        <begin position="332"/>
        <end position="345"/>
    </location>
</feature>